<protein>
    <submittedName>
        <fullName evidence="1">Uu.00g067570.m01.CDS01</fullName>
    </submittedName>
</protein>
<sequence>MGSLDQLSNELIALIAGCCHAREKAAFAATNKQYHAIINPLLYKFNVNKDVASAFLWAAKHGRVDTMERLVEAGAEVNDMAASMSVKQLTPRDIVSLSPSGFSELHGGEIPVDCPLDESHWKHDKQQLARRLDELGAARNIAVLQDIFRRNVAEDSDVTNKV</sequence>
<comment type="caution">
    <text evidence="1">The sequence shown here is derived from an EMBL/GenBank/DDBJ whole genome shotgun (WGS) entry which is preliminary data.</text>
</comment>
<accession>A0AAI8YKZ7</accession>
<evidence type="ECO:0000313" key="2">
    <source>
        <dbReference type="Proteomes" id="UP001295740"/>
    </source>
</evidence>
<reference evidence="1" key="1">
    <citation type="submission" date="2023-10" db="EMBL/GenBank/DDBJ databases">
        <authorList>
            <person name="Hackl T."/>
        </authorList>
    </citation>
    <scope>NUCLEOTIDE SEQUENCE</scope>
</reference>
<keyword evidence="2" id="KW-1185">Reference proteome</keyword>
<dbReference type="AlphaFoldDB" id="A0AAI8YKZ7"/>
<gene>
    <name evidence="1" type="ORF">KHLLAP_LOCUS11600</name>
</gene>
<name>A0AAI8YKZ7_9PEZI</name>
<dbReference type="InterPro" id="IPR036770">
    <property type="entry name" value="Ankyrin_rpt-contain_sf"/>
</dbReference>
<organism evidence="1 2">
    <name type="scientific">Anthostomella pinea</name>
    <dbReference type="NCBI Taxonomy" id="933095"/>
    <lineage>
        <taxon>Eukaryota</taxon>
        <taxon>Fungi</taxon>
        <taxon>Dikarya</taxon>
        <taxon>Ascomycota</taxon>
        <taxon>Pezizomycotina</taxon>
        <taxon>Sordariomycetes</taxon>
        <taxon>Xylariomycetidae</taxon>
        <taxon>Xylariales</taxon>
        <taxon>Xylariaceae</taxon>
        <taxon>Anthostomella</taxon>
    </lineage>
</organism>
<proteinExistence type="predicted"/>
<dbReference type="EMBL" id="CAUWAG010000018">
    <property type="protein sequence ID" value="CAJ2511132.1"/>
    <property type="molecule type" value="Genomic_DNA"/>
</dbReference>
<dbReference type="Gene3D" id="1.25.40.20">
    <property type="entry name" value="Ankyrin repeat-containing domain"/>
    <property type="match status" value="1"/>
</dbReference>
<evidence type="ECO:0000313" key="1">
    <source>
        <dbReference type="EMBL" id="CAJ2511132.1"/>
    </source>
</evidence>
<dbReference type="Proteomes" id="UP001295740">
    <property type="component" value="Unassembled WGS sequence"/>
</dbReference>